<accession>A0A0L0P8M3</accession>
<dbReference type="EMBL" id="LGST01000003">
    <property type="protein sequence ID" value="KNE02550.1"/>
    <property type="molecule type" value="Genomic_DNA"/>
</dbReference>
<name>A0A0L0P8M3_CANAR</name>
<reference evidence="2" key="1">
    <citation type="journal article" date="2015" name="BMC Genomics">
        <title>Draft genome of a commonly misdiagnosed multidrug resistant pathogen Candida auris.</title>
        <authorList>
            <person name="Chatterjee S."/>
            <person name="Alampalli S.V."/>
            <person name="Nageshan R.K."/>
            <person name="Chettiar S.T."/>
            <person name="Joshi S."/>
            <person name="Tatu U.S."/>
        </authorList>
    </citation>
    <scope>NUCLEOTIDE SEQUENCE [LARGE SCALE GENOMIC DNA]</scope>
    <source>
        <strain evidence="2">6684</strain>
    </source>
</reference>
<gene>
    <name evidence="1" type="ORF">QG37_00360</name>
</gene>
<protein>
    <submittedName>
        <fullName evidence="1">Uncharacterized protein</fullName>
    </submittedName>
</protein>
<proteinExistence type="predicted"/>
<organism evidence="1 2">
    <name type="scientific">Candidozyma auris</name>
    <name type="common">Yeast</name>
    <name type="synonym">Candida auris</name>
    <dbReference type="NCBI Taxonomy" id="498019"/>
    <lineage>
        <taxon>Eukaryota</taxon>
        <taxon>Fungi</taxon>
        <taxon>Dikarya</taxon>
        <taxon>Ascomycota</taxon>
        <taxon>Saccharomycotina</taxon>
        <taxon>Pichiomycetes</taxon>
        <taxon>Metschnikowiaceae</taxon>
        <taxon>Candidozyma</taxon>
    </lineage>
</organism>
<evidence type="ECO:0000313" key="1">
    <source>
        <dbReference type="EMBL" id="KNE02550.1"/>
    </source>
</evidence>
<evidence type="ECO:0000313" key="2">
    <source>
        <dbReference type="Proteomes" id="UP000037122"/>
    </source>
</evidence>
<dbReference type="AlphaFoldDB" id="A0A0L0P8M3"/>
<dbReference type="Proteomes" id="UP000037122">
    <property type="component" value="Unassembled WGS sequence"/>
</dbReference>
<dbReference type="VEuPathDB" id="FungiDB:QG37_00360"/>
<comment type="caution">
    <text evidence="1">The sequence shown here is derived from an EMBL/GenBank/DDBJ whole genome shotgun (WGS) entry which is preliminary data.</text>
</comment>
<sequence length="45" mass="5274">MDYKQRKKKKKKKKKKRFGCALASRTAQYSMALQHQKCSNKTLGV</sequence>